<keyword evidence="5" id="KW-0808">Transferase</keyword>
<organism evidence="13 14">
    <name type="scientific">Archangium gephyra</name>
    <dbReference type="NCBI Taxonomy" id="48"/>
    <lineage>
        <taxon>Bacteria</taxon>
        <taxon>Pseudomonadati</taxon>
        <taxon>Myxococcota</taxon>
        <taxon>Myxococcia</taxon>
        <taxon>Myxococcales</taxon>
        <taxon>Cystobacterineae</taxon>
        <taxon>Archangiaceae</taxon>
        <taxon>Archangium</taxon>
    </lineage>
</organism>
<dbReference type="SUPFAM" id="SSF58104">
    <property type="entry name" value="Methyl-accepting chemotaxis protein (MCP) signaling domain"/>
    <property type="match status" value="1"/>
</dbReference>
<dbReference type="PRINTS" id="PR00344">
    <property type="entry name" value="BCTRLSENSOR"/>
</dbReference>
<dbReference type="Gene3D" id="3.30.565.10">
    <property type="entry name" value="Histidine kinase-like ATPase, C-terminal domain"/>
    <property type="match status" value="1"/>
</dbReference>
<accession>A0AAC8QCR5</accession>
<dbReference type="Pfam" id="PF00672">
    <property type="entry name" value="HAMP"/>
    <property type="match status" value="1"/>
</dbReference>
<feature type="transmembrane region" description="Helical" evidence="10">
    <location>
        <begin position="352"/>
        <end position="372"/>
    </location>
</feature>
<dbReference type="RefSeq" id="WP_245682664.1">
    <property type="nucleotide sequence ID" value="NZ_CP011509.1"/>
</dbReference>
<dbReference type="Pfam" id="PF02518">
    <property type="entry name" value="HATPase_c"/>
    <property type="match status" value="1"/>
</dbReference>
<dbReference type="GO" id="GO:0016020">
    <property type="term" value="C:membrane"/>
    <property type="evidence" value="ECO:0007669"/>
    <property type="project" value="UniProtKB-SubCell"/>
</dbReference>
<feature type="coiled-coil region" evidence="9">
    <location>
        <begin position="417"/>
        <end position="452"/>
    </location>
</feature>
<sequence>MPPTPRPRAPLARSTLIKMGARIAVVIALTTFFSYLHMLRTLRGEALTQLEQHVSERGQREQAIFLLAEDNHVVLKRALEERIRALGPEDLGPRFDRLFVRLPDGSLRSRPEGFDGTKMTGVFVPRGVKVDEDMRRRLLASYDVLNQYGPAFHVRFADTFVTLPEGPIVIYWPERPTWVHDAEPGFMVTQQVYFSTSLPENNPGRHTKWSEVYTDEVSGKSMSTSTTPLDLDGRHAASISQDVMMEELMARTISDHLPGAYNVLFRDDGTLIIEPDMQLNGSSSPPGAAGRQEHLRRIIERVQTRPPQETVLELPAYEEYLAVARLQGPGWNLVTVLPERVVSQPALLAARYVLLLGMLSLVLELVIMAWVLKRQITRPLLVFTQATDRIASGDFHVELDTSRNDELGQLARSFRSMADEVQRREQALREANESLEQRVEERTRELKDVHRQLVQSARRAGMAEIATNVLHNVGNVLNSVYTSAQLAKERMAAMRLEHVGRVAGMLQEHQEDLGAFLSQDERGRNVLPFLGKLGNNLLEERKAITTLLDDVGRYTEHIGDIVKVQQNYARTPRLQEPVLLEGLVEDALRINSAGLTRHQVKVVRQLTELPPVLTDKHKTLMILVNLVSNAKYAMDGVPPAERILTLKLERTSSGLVRIQVHDNGMGIAPELLTRIFQYGFTTREEGHGFGLHSSALAAQELGGALTVHSDGPGHGASFTLELPYVAAQQVA</sequence>
<dbReference type="SUPFAM" id="SSF55874">
    <property type="entry name" value="ATPase domain of HSP90 chaperone/DNA topoisomerase II/histidine kinase"/>
    <property type="match status" value="1"/>
</dbReference>
<evidence type="ECO:0000256" key="4">
    <source>
        <dbReference type="ARBA" id="ARBA00022553"/>
    </source>
</evidence>
<dbReference type="EC" id="2.7.13.3" evidence="3"/>
<evidence type="ECO:0000256" key="10">
    <source>
        <dbReference type="SAM" id="Phobius"/>
    </source>
</evidence>
<keyword evidence="6" id="KW-0547">Nucleotide-binding</keyword>
<evidence type="ECO:0000256" key="5">
    <source>
        <dbReference type="ARBA" id="ARBA00022679"/>
    </source>
</evidence>
<dbReference type="InterPro" id="IPR004358">
    <property type="entry name" value="Sig_transdc_His_kin-like_C"/>
</dbReference>
<dbReference type="PROSITE" id="PS50109">
    <property type="entry name" value="HIS_KIN"/>
    <property type="match status" value="1"/>
</dbReference>
<keyword evidence="10" id="KW-1133">Transmembrane helix</keyword>
<dbReference type="PANTHER" id="PTHR44936">
    <property type="entry name" value="SENSOR PROTEIN CREC"/>
    <property type="match status" value="1"/>
</dbReference>
<gene>
    <name evidence="13" type="ORF">AA314_06707</name>
</gene>
<evidence type="ECO:0000313" key="13">
    <source>
        <dbReference type="EMBL" id="AKJ05081.1"/>
    </source>
</evidence>
<dbReference type="SMART" id="SM00387">
    <property type="entry name" value="HATPase_c"/>
    <property type="match status" value="1"/>
</dbReference>
<dbReference type="Gene3D" id="6.10.340.10">
    <property type="match status" value="1"/>
</dbReference>
<evidence type="ECO:0000259" key="12">
    <source>
        <dbReference type="PROSITE" id="PS50885"/>
    </source>
</evidence>
<dbReference type="PANTHER" id="PTHR44936:SF10">
    <property type="entry name" value="SENSOR PROTEIN RSTB"/>
    <property type="match status" value="1"/>
</dbReference>
<feature type="transmembrane region" description="Helical" evidence="10">
    <location>
        <begin position="21"/>
        <end position="39"/>
    </location>
</feature>
<evidence type="ECO:0000313" key="14">
    <source>
        <dbReference type="Proteomes" id="UP000035579"/>
    </source>
</evidence>
<feature type="domain" description="Histidine kinase" evidence="11">
    <location>
        <begin position="468"/>
        <end position="726"/>
    </location>
</feature>
<evidence type="ECO:0000259" key="11">
    <source>
        <dbReference type="PROSITE" id="PS50109"/>
    </source>
</evidence>
<dbReference type="CDD" id="cd06225">
    <property type="entry name" value="HAMP"/>
    <property type="match status" value="1"/>
</dbReference>
<evidence type="ECO:0000256" key="3">
    <source>
        <dbReference type="ARBA" id="ARBA00012438"/>
    </source>
</evidence>
<dbReference type="GO" id="GO:0007165">
    <property type="term" value="P:signal transduction"/>
    <property type="evidence" value="ECO:0007669"/>
    <property type="project" value="InterPro"/>
</dbReference>
<dbReference type="InterPro" id="IPR036890">
    <property type="entry name" value="HATPase_C_sf"/>
</dbReference>
<dbReference type="GO" id="GO:0005524">
    <property type="term" value="F:ATP binding"/>
    <property type="evidence" value="ECO:0007669"/>
    <property type="project" value="UniProtKB-KW"/>
</dbReference>
<keyword evidence="4" id="KW-0597">Phosphoprotein</keyword>
<comment type="subcellular location">
    <subcellularLocation>
        <location evidence="2">Membrane</location>
    </subcellularLocation>
</comment>
<keyword evidence="10" id="KW-0812">Transmembrane</keyword>
<dbReference type="EMBL" id="CP011509">
    <property type="protein sequence ID" value="AKJ05081.1"/>
    <property type="molecule type" value="Genomic_DNA"/>
</dbReference>
<evidence type="ECO:0000256" key="2">
    <source>
        <dbReference type="ARBA" id="ARBA00004370"/>
    </source>
</evidence>
<proteinExistence type="predicted"/>
<dbReference type="SUPFAM" id="SSF158472">
    <property type="entry name" value="HAMP domain-like"/>
    <property type="match status" value="1"/>
</dbReference>
<comment type="catalytic activity">
    <reaction evidence="1">
        <text>ATP + protein L-histidine = ADP + protein N-phospho-L-histidine.</text>
        <dbReference type="EC" id="2.7.13.3"/>
    </reaction>
</comment>
<protein>
    <recommendedName>
        <fullName evidence="3">histidine kinase</fullName>
        <ecNumber evidence="3">2.7.13.3</ecNumber>
    </recommendedName>
</protein>
<dbReference type="AlphaFoldDB" id="A0AAC8QCR5"/>
<dbReference type="PROSITE" id="PS50885">
    <property type="entry name" value="HAMP"/>
    <property type="match status" value="1"/>
</dbReference>
<dbReference type="Proteomes" id="UP000035579">
    <property type="component" value="Chromosome"/>
</dbReference>
<dbReference type="GO" id="GO:0004673">
    <property type="term" value="F:protein histidine kinase activity"/>
    <property type="evidence" value="ECO:0007669"/>
    <property type="project" value="UniProtKB-EC"/>
</dbReference>
<keyword evidence="7 13" id="KW-0418">Kinase</keyword>
<dbReference type="InterPro" id="IPR003660">
    <property type="entry name" value="HAMP_dom"/>
</dbReference>
<evidence type="ECO:0000256" key="7">
    <source>
        <dbReference type="ARBA" id="ARBA00022777"/>
    </source>
</evidence>
<keyword evidence="10" id="KW-0472">Membrane</keyword>
<keyword evidence="8" id="KW-0067">ATP-binding</keyword>
<dbReference type="KEGG" id="age:AA314_06707"/>
<reference evidence="13 14" key="1">
    <citation type="submission" date="2015-05" db="EMBL/GenBank/DDBJ databases">
        <title>Genome assembly of Archangium gephyra DSM 2261.</title>
        <authorList>
            <person name="Sharma G."/>
            <person name="Subramanian S."/>
        </authorList>
    </citation>
    <scope>NUCLEOTIDE SEQUENCE [LARGE SCALE GENOMIC DNA]</scope>
    <source>
        <strain evidence="13 14">DSM 2261</strain>
    </source>
</reference>
<evidence type="ECO:0000256" key="8">
    <source>
        <dbReference type="ARBA" id="ARBA00022840"/>
    </source>
</evidence>
<dbReference type="CDD" id="cd18774">
    <property type="entry name" value="PDC2_HK_sensor"/>
    <property type="match status" value="1"/>
</dbReference>
<name>A0AAC8QCR5_9BACT</name>
<dbReference type="InterPro" id="IPR003594">
    <property type="entry name" value="HATPase_dom"/>
</dbReference>
<dbReference type="Gene3D" id="1.10.287.130">
    <property type="match status" value="1"/>
</dbReference>
<dbReference type="InterPro" id="IPR050980">
    <property type="entry name" value="2C_sensor_his_kinase"/>
</dbReference>
<evidence type="ECO:0000256" key="1">
    <source>
        <dbReference type="ARBA" id="ARBA00000085"/>
    </source>
</evidence>
<keyword evidence="9" id="KW-0175">Coiled coil</keyword>
<evidence type="ECO:0000256" key="9">
    <source>
        <dbReference type="SAM" id="Coils"/>
    </source>
</evidence>
<evidence type="ECO:0000256" key="6">
    <source>
        <dbReference type="ARBA" id="ARBA00022741"/>
    </source>
</evidence>
<dbReference type="SMART" id="SM00304">
    <property type="entry name" value="HAMP"/>
    <property type="match status" value="1"/>
</dbReference>
<dbReference type="InterPro" id="IPR005467">
    <property type="entry name" value="His_kinase_dom"/>
</dbReference>
<feature type="domain" description="HAMP" evidence="12">
    <location>
        <begin position="374"/>
        <end position="426"/>
    </location>
</feature>